<evidence type="ECO:0000256" key="4">
    <source>
        <dbReference type="ARBA" id="ARBA00022833"/>
    </source>
</evidence>
<feature type="domain" description="Peptidase M48" evidence="7">
    <location>
        <begin position="58"/>
        <end position="239"/>
    </location>
</feature>
<dbReference type="GO" id="GO:0004222">
    <property type="term" value="F:metalloendopeptidase activity"/>
    <property type="evidence" value="ECO:0007669"/>
    <property type="project" value="InterPro"/>
</dbReference>
<dbReference type="InterPro" id="IPR001915">
    <property type="entry name" value="Peptidase_M48"/>
</dbReference>
<dbReference type="CDD" id="cd07331">
    <property type="entry name" value="M48C_Oma1_like"/>
    <property type="match status" value="1"/>
</dbReference>
<dbReference type="Proteomes" id="UP000199648">
    <property type="component" value="Unassembled WGS sequence"/>
</dbReference>
<keyword evidence="5 6" id="KW-0482">Metalloprotease</keyword>
<keyword evidence="2" id="KW-0479">Metal-binding</keyword>
<dbReference type="PANTHER" id="PTHR22726">
    <property type="entry name" value="METALLOENDOPEPTIDASE OMA1"/>
    <property type="match status" value="1"/>
</dbReference>
<dbReference type="GO" id="GO:0051603">
    <property type="term" value="P:proteolysis involved in protein catabolic process"/>
    <property type="evidence" value="ECO:0007669"/>
    <property type="project" value="TreeGrafter"/>
</dbReference>
<dbReference type="EMBL" id="FMWD01000006">
    <property type="protein sequence ID" value="SCZ61229.1"/>
    <property type="molecule type" value="Genomic_DNA"/>
</dbReference>
<evidence type="ECO:0000256" key="6">
    <source>
        <dbReference type="RuleBase" id="RU003983"/>
    </source>
</evidence>
<proteinExistence type="inferred from homology"/>
<dbReference type="PANTHER" id="PTHR22726:SF24">
    <property type="entry name" value="M48 FAMILY METALLOPEPTIDASE"/>
    <property type="match status" value="1"/>
</dbReference>
<sequence>MRTITVIVVSFLVVACTTSPLGRQQLILLPEAQMTEMGATAFQEIQREKPTAGPGPTTNYVQCVAEAITRQLPPSAPQQWQLSVFEDEEPNAFALPGGNMGVNTGILDIAQNPSQLATVVAHEIAHVLADHPNERVSTQYATQTGLDLLQAITGAGGERQQLFALLGMGAQVGVILPFSRKQEQEADLFGLDLMARAGFDPRESTKFWQRMETRGNGSPPEFLSTHPSGETRMSDLQARIPAAMEIYRQARAQGVRPDCQPPGR</sequence>
<dbReference type="GO" id="GO:0016020">
    <property type="term" value="C:membrane"/>
    <property type="evidence" value="ECO:0007669"/>
    <property type="project" value="TreeGrafter"/>
</dbReference>
<dbReference type="Gene3D" id="3.30.2010.10">
    <property type="entry name" value="Metalloproteases ('zincins'), catalytic domain"/>
    <property type="match status" value="1"/>
</dbReference>
<evidence type="ECO:0000256" key="3">
    <source>
        <dbReference type="ARBA" id="ARBA00022801"/>
    </source>
</evidence>
<dbReference type="AlphaFoldDB" id="A0A1G5QJ83"/>
<keyword evidence="1 6" id="KW-0645">Protease</keyword>
<keyword evidence="3 6" id="KW-0378">Hydrolase</keyword>
<evidence type="ECO:0000259" key="7">
    <source>
        <dbReference type="Pfam" id="PF01435"/>
    </source>
</evidence>
<dbReference type="InterPro" id="IPR051156">
    <property type="entry name" value="Mito/Outer_Membr_Metalloprot"/>
</dbReference>
<name>A0A1G5QJ83_9GAMM</name>
<reference evidence="8 9" key="1">
    <citation type="submission" date="2016-10" db="EMBL/GenBank/DDBJ databases">
        <authorList>
            <person name="de Groot N.N."/>
        </authorList>
    </citation>
    <scope>NUCLEOTIDE SEQUENCE [LARGE SCALE GENOMIC DNA]</scope>
    <source>
        <strain evidence="8 9">HLD2</strain>
    </source>
</reference>
<dbReference type="RefSeq" id="WP_092996516.1">
    <property type="nucleotide sequence ID" value="NZ_FMWD01000006.1"/>
</dbReference>
<keyword evidence="9" id="KW-1185">Reference proteome</keyword>
<accession>A0A1G5QJ83</accession>
<dbReference type="GO" id="GO:0046872">
    <property type="term" value="F:metal ion binding"/>
    <property type="evidence" value="ECO:0007669"/>
    <property type="project" value="UniProtKB-KW"/>
</dbReference>
<gene>
    <name evidence="8" type="ORF">SAMN03097708_02104</name>
</gene>
<protein>
    <submittedName>
        <fullName evidence="8">Peptidase family M48</fullName>
    </submittedName>
</protein>
<dbReference type="Pfam" id="PF01435">
    <property type="entry name" value="Peptidase_M48"/>
    <property type="match status" value="1"/>
</dbReference>
<keyword evidence="4 6" id="KW-0862">Zinc</keyword>
<evidence type="ECO:0000256" key="1">
    <source>
        <dbReference type="ARBA" id="ARBA00022670"/>
    </source>
</evidence>
<dbReference type="STRING" id="415747.SAMN03097708_02104"/>
<dbReference type="PROSITE" id="PS51257">
    <property type="entry name" value="PROKAR_LIPOPROTEIN"/>
    <property type="match status" value="1"/>
</dbReference>
<comment type="similarity">
    <text evidence="6">Belongs to the peptidase M48 family.</text>
</comment>
<dbReference type="OrthoDB" id="9810445at2"/>
<evidence type="ECO:0000256" key="5">
    <source>
        <dbReference type="ARBA" id="ARBA00023049"/>
    </source>
</evidence>
<evidence type="ECO:0000313" key="8">
    <source>
        <dbReference type="EMBL" id="SCZ61229.1"/>
    </source>
</evidence>
<evidence type="ECO:0000313" key="9">
    <source>
        <dbReference type="Proteomes" id="UP000199648"/>
    </source>
</evidence>
<evidence type="ECO:0000256" key="2">
    <source>
        <dbReference type="ARBA" id="ARBA00022723"/>
    </source>
</evidence>
<organism evidence="8 9">
    <name type="scientific">Thiohalomonas denitrificans</name>
    <dbReference type="NCBI Taxonomy" id="415747"/>
    <lineage>
        <taxon>Bacteria</taxon>
        <taxon>Pseudomonadati</taxon>
        <taxon>Pseudomonadota</taxon>
        <taxon>Gammaproteobacteria</taxon>
        <taxon>Thiohalomonadales</taxon>
        <taxon>Thiohalomonadaceae</taxon>
        <taxon>Thiohalomonas</taxon>
    </lineage>
</organism>
<comment type="cofactor">
    <cofactor evidence="6">
        <name>Zn(2+)</name>
        <dbReference type="ChEBI" id="CHEBI:29105"/>
    </cofactor>
    <text evidence="6">Binds 1 zinc ion per subunit.</text>
</comment>